<organism evidence="2 3">
    <name type="scientific">Wallemia hederae</name>
    <dbReference type="NCBI Taxonomy" id="1540922"/>
    <lineage>
        <taxon>Eukaryota</taxon>
        <taxon>Fungi</taxon>
        <taxon>Dikarya</taxon>
        <taxon>Basidiomycota</taxon>
        <taxon>Wallemiomycotina</taxon>
        <taxon>Wallemiomycetes</taxon>
        <taxon>Wallemiales</taxon>
        <taxon>Wallemiaceae</taxon>
        <taxon>Wallemia</taxon>
    </lineage>
</organism>
<accession>A0A4T0FE08</accession>
<keyword evidence="3" id="KW-1185">Reference proteome</keyword>
<dbReference type="EMBL" id="SPNW01000084">
    <property type="protein sequence ID" value="TIA86278.1"/>
    <property type="molecule type" value="Genomic_DNA"/>
</dbReference>
<dbReference type="Proteomes" id="UP000310189">
    <property type="component" value="Unassembled WGS sequence"/>
</dbReference>
<sequence>MGLDTLSNQCFAYGDVAGLSSTEGGWSWLGRYPSNTNAPDVLRTVVGSESPKSINSDISTASSPPQRLTNTARLGERQKLQASLQSEVDYLKSFNRQLEEERECLNNYVYQLRVMLFDMKHSPYSDYSPHSF</sequence>
<dbReference type="AlphaFoldDB" id="A0A4T0FE08"/>
<name>A0A4T0FE08_9BASI</name>
<evidence type="ECO:0000313" key="2">
    <source>
        <dbReference type="EMBL" id="TIA86278.1"/>
    </source>
</evidence>
<dbReference type="OrthoDB" id="10516876at2759"/>
<evidence type="ECO:0000256" key="1">
    <source>
        <dbReference type="SAM" id="MobiDB-lite"/>
    </source>
</evidence>
<comment type="caution">
    <text evidence="2">The sequence shown here is derived from an EMBL/GenBank/DDBJ whole genome shotgun (WGS) entry which is preliminary data.</text>
</comment>
<feature type="compositionally biased region" description="Polar residues" evidence="1">
    <location>
        <begin position="50"/>
        <end position="68"/>
    </location>
</feature>
<gene>
    <name evidence="2" type="ORF">E3P99_03729</name>
</gene>
<protein>
    <submittedName>
        <fullName evidence="2">Uncharacterized protein</fullName>
    </submittedName>
</protein>
<proteinExistence type="predicted"/>
<reference evidence="2 3" key="1">
    <citation type="submission" date="2019-03" db="EMBL/GenBank/DDBJ databases">
        <title>Sequencing 23 genomes of Wallemia ichthyophaga.</title>
        <authorList>
            <person name="Gostincar C."/>
        </authorList>
    </citation>
    <scope>NUCLEOTIDE SEQUENCE [LARGE SCALE GENOMIC DNA]</scope>
    <source>
        <strain evidence="2 3">EXF-5753</strain>
    </source>
</reference>
<feature type="region of interest" description="Disordered" evidence="1">
    <location>
        <begin position="49"/>
        <end position="68"/>
    </location>
</feature>
<evidence type="ECO:0000313" key="3">
    <source>
        <dbReference type="Proteomes" id="UP000310189"/>
    </source>
</evidence>